<sequence>MNRPVWLLDVDGVLNATRPGWSAAPRNGTAYGDGHPYRLRWAPALISRIRALHRAESVTVRWCSTWCADADQVERLFALPPLERAWTGPIDHREAPAAKLAAAHAVLDQGRRLIWTDDDAVPTSGPVYDELVATGRALLIAPRANRGLQPGHLDTIEAFVSATGVLDRADAAPRSTGTA</sequence>
<accession>A0A1H1W2X5</accession>
<evidence type="ECO:0000313" key="1">
    <source>
        <dbReference type="EMBL" id="SDS91424.1"/>
    </source>
</evidence>
<evidence type="ECO:0000313" key="2">
    <source>
        <dbReference type="Proteomes" id="UP000198688"/>
    </source>
</evidence>
<gene>
    <name evidence="1" type="ORF">SAMN04489716_1967</name>
</gene>
<dbReference type="EMBL" id="LT629758">
    <property type="protein sequence ID" value="SDS91424.1"/>
    <property type="molecule type" value="Genomic_DNA"/>
</dbReference>
<dbReference type="STRING" id="113562.SAMN04489716_1967"/>
<protein>
    <submittedName>
        <fullName evidence="1">Uncharacterized protein</fullName>
    </submittedName>
</protein>
<reference evidence="1 2" key="1">
    <citation type="submission" date="2016-10" db="EMBL/GenBank/DDBJ databases">
        <authorList>
            <person name="de Groot N.N."/>
        </authorList>
    </citation>
    <scope>NUCLEOTIDE SEQUENCE [LARGE SCALE GENOMIC DNA]</scope>
    <source>
        <strain evidence="1 2">DSM 43941</strain>
    </source>
</reference>
<dbReference type="AlphaFoldDB" id="A0A1H1W2X5"/>
<dbReference type="Proteomes" id="UP000198688">
    <property type="component" value="Chromosome I"/>
</dbReference>
<proteinExistence type="predicted"/>
<dbReference type="Pfam" id="PF18143">
    <property type="entry name" value="HAD_SAK_2"/>
    <property type="match status" value="1"/>
</dbReference>
<dbReference type="RefSeq" id="WP_092543561.1">
    <property type="nucleotide sequence ID" value="NZ_BOMJ01000013.1"/>
</dbReference>
<dbReference type="OrthoDB" id="5124141at2"/>
<name>A0A1H1W2X5_9ACTN</name>
<keyword evidence="2" id="KW-1185">Reference proteome</keyword>
<organism evidence="1 2">
    <name type="scientific">Actinoplanes derwentensis</name>
    <dbReference type="NCBI Taxonomy" id="113562"/>
    <lineage>
        <taxon>Bacteria</taxon>
        <taxon>Bacillati</taxon>
        <taxon>Actinomycetota</taxon>
        <taxon>Actinomycetes</taxon>
        <taxon>Micromonosporales</taxon>
        <taxon>Micromonosporaceae</taxon>
        <taxon>Actinoplanes</taxon>
    </lineage>
</organism>